<keyword evidence="2" id="KW-1185">Reference proteome</keyword>
<feature type="non-terminal residue" evidence="1">
    <location>
        <position position="1"/>
    </location>
</feature>
<reference evidence="1 2" key="1">
    <citation type="journal article" date="2021" name="Nat. Plants">
        <title>The Taxus genome provides insights into paclitaxel biosynthesis.</title>
        <authorList>
            <person name="Xiong X."/>
            <person name="Gou J."/>
            <person name="Liao Q."/>
            <person name="Li Y."/>
            <person name="Zhou Q."/>
            <person name="Bi G."/>
            <person name="Li C."/>
            <person name="Du R."/>
            <person name="Wang X."/>
            <person name="Sun T."/>
            <person name="Guo L."/>
            <person name="Liang H."/>
            <person name="Lu P."/>
            <person name="Wu Y."/>
            <person name="Zhang Z."/>
            <person name="Ro D.K."/>
            <person name="Shang Y."/>
            <person name="Huang S."/>
            <person name="Yan J."/>
        </authorList>
    </citation>
    <scope>NUCLEOTIDE SEQUENCE [LARGE SCALE GENOMIC DNA]</scope>
    <source>
        <strain evidence="1">Ta-2019</strain>
    </source>
</reference>
<dbReference type="Proteomes" id="UP000824469">
    <property type="component" value="Unassembled WGS sequence"/>
</dbReference>
<dbReference type="AlphaFoldDB" id="A0AA38G0G6"/>
<name>A0AA38G0G6_TAXCH</name>
<sequence>VTNIKGMIDVIGAADIDDVGSSWETTCGKVEEAKATLVVADVEVGVRVGGMDTGMSYTSCPDESR</sequence>
<protein>
    <submittedName>
        <fullName evidence="1">Uncharacterized protein</fullName>
    </submittedName>
</protein>
<organism evidence="1 2">
    <name type="scientific">Taxus chinensis</name>
    <name type="common">Chinese yew</name>
    <name type="synonym">Taxus wallichiana var. chinensis</name>
    <dbReference type="NCBI Taxonomy" id="29808"/>
    <lineage>
        <taxon>Eukaryota</taxon>
        <taxon>Viridiplantae</taxon>
        <taxon>Streptophyta</taxon>
        <taxon>Embryophyta</taxon>
        <taxon>Tracheophyta</taxon>
        <taxon>Spermatophyta</taxon>
        <taxon>Pinopsida</taxon>
        <taxon>Pinidae</taxon>
        <taxon>Conifers II</taxon>
        <taxon>Cupressales</taxon>
        <taxon>Taxaceae</taxon>
        <taxon>Taxus</taxon>
    </lineage>
</organism>
<dbReference type="EMBL" id="JAHRHJ020000006">
    <property type="protein sequence ID" value="KAH9313450.1"/>
    <property type="molecule type" value="Genomic_DNA"/>
</dbReference>
<evidence type="ECO:0000313" key="1">
    <source>
        <dbReference type="EMBL" id="KAH9313450.1"/>
    </source>
</evidence>
<gene>
    <name evidence="1" type="ORF">KI387_044569</name>
</gene>
<comment type="caution">
    <text evidence="1">The sequence shown here is derived from an EMBL/GenBank/DDBJ whole genome shotgun (WGS) entry which is preliminary data.</text>
</comment>
<evidence type="ECO:0000313" key="2">
    <source>
        <dbReference type="Proteomes" id="UP000824469"/>
    </source>
</evidence>
<proteinExistence type="predicted"/>
<feature type="non-terminal residue" evidence="1">
    <location>
        <position position="65"/>
    </location>
</feature>
<accession>A0AA38G0G6</accession>